<dbReference type="GO" id="GO:0004096">
    <property type="term" value="F:catalase activity"/>
    <property type="evidence" value="ECO:0007669"/>
    <property type="project" value="InterPro"/>
</dbReference>
<accession>W3WPR7</accession>
<sequence length="312" mass="33572">MPLPSDTKVVETSQGLVNVLQDLAGPHPGIRPAHAKGLLLKGTFVPTETAKSLSKASHFNNPSTPILGRFSNSTGFPELPDTDPNGNPRGFALRFLLAETPRRIHTDIVTHSVDAFPGTTGEEALALFAALRDGTGGDYIATHPKALAFVQTPKPTPVSFARQKYYAVNAFKLISAAGKETFIRYRVVPVAGEAYLDETELQGKSADFLFDEISERLSGLGGGAAVEFKLTAQVAEDGDVTNDNTVKWPEERSVVELGTIRLEGVAEDQAAQQKHIIFDPIPRVEGVEASDDPLLQVRAGVYLISGKERRSA</sequence>
<dbReference type="InterPro" id="IPR011614">
    <property type="entry name" value="Catalase_core"/>
</dbReference>
<gene>
    <name evidence="2" type="ORF">PFICI_12797</name>
</gene>
<dbReference type="InterPro" id="IPR024168">
    <property type="entry name" value="Catalase_SrpA-type_pred"/>
</dbReference>
<dbReference type="Gene3D" id="2.40.180.10">
    <property type="entry name" value="Catalase core domain"/>
    <property type="match status" value="1"/>
</dbReference>
<keyword evidence="3" id="KW-1185">Reference proteome</keyword>
<dbReference type="PIRSF" id="PIRSF000296">
    <property type="entry name" value="SrpA"/>
    <property type="match status" value="1"/>
</dbReference>
<dbReference type="CDD" id="cd08153">
    <property type="entry name" value="srpA_like"/>
    <property type="match status" value="1"/>
</dbReference>
<protein>
    <recommendedName>
        <fullName evidence="1">Catalase core domain-containing protein</fullName>
    </recommendedName>
</protein>
<dbReference type="InterPro" id="IPR018028">
    <property type="entry name" value="Catalase"/>
</dbReference>
<evidence type="ECO:0000313" key="2">
    <source>
        <dbReference type="EMBL" id="ETS75853.1"/>
    </source>
</evidence>
<dbReference type="STRING" id="1229662.W3WPR7"/>
<name>W3WPR7_PESFW</name>
<dbReference type="OMA" id="KINHTKG"/>
<dbReference type="InterPro" id="IPR020835">
    <property type="entry name" value="Catalase_sf"/>
</dbReference>
<feature type="domain" description="Catalase core" evidence="1">
    <location>
        <begin position="11"/>
        <end position="312"/>
    </location>
</feature>
<dbReference type="HOGENOM" id="CLU_045961_0_0_1"/>
<dbReference type="SMART" id="SM01060">
    <property type="entry name" value="Catalase"/>
    <property type="match status" value="1"/>
</dbReference>
<dbReference type="Proteomes" id="UP000030651">
    <property type="component" value="Unassembled WGS sequence"/>
</dbReference>
<dbReference type="Gene3D" id="1.20.1280.120">
    <property type="match status" value="1"/>
</dbReference>
<dbReference type="GO" id="GO:0005777">
    <property type="term" value="C:peroxisome"/>
    <property type="evidence" value="ECO:0007669"/>
    <property type="project" value="TreeGrafter"/>
</dbReference>
<dbReference type="SUPFAM" id="SSF56634">
    <property type="entry name" value="Heme-dependent catalase-like"/>
    <property type="match status" value="1"/>
</dbReference>
<dbReference type="PROSITE" id="PS51402">
    <property type="entry name" value="CATALASE_3"/>
    <property type="match status" value="1"/>
</dbReference>
<dbReference type="GO" id="GO:0042542">
    <property type="term" value="P:response to hydrogen peroxide"/>
    <property type="evidence" value="ECO:0007669"/>
    <property type="project" value="TreeGrafter"/>
</dbReference>
<dbReference type="GO" id="GO:0005739">
    <property type="term" value="C:mitochondrion"/>
    <property type="evidence" value="ECO:0007669"/>
    <property type="project" value="TreeGrafter"/>
</dbReference>
<dbReference type="GO" id="GO:0020037">
    <property type="term" value="F:heme binding"/>
    <property type="evidence" value="ECO:0007669"/>
    <property type="project" value="InterPro"/>
</dbReference>
<evidence type="ECO:0000313" key="3">
    <source>
        <dbReference type="Proteomes" id="UP000030651"/>
    </source>
</evidence>
<dbReference type="EMBL" id="KI912118">
    <property type="protein sequence ID" value="ETS75853.1"/>
    <property type="molecule type" value="Genomic_DNA"/>
</dbReference>
<dbReference type="GO" id="GO:0042744">
    <property type="term" value="P:hydrogen peroxide catabolic process"/>
    <property type="evidence" value="ECO:0007669"/>
    <property type="project" value="TreeGrafter"/>
</dbReference>
<proteinExistence type="predicted"/>
<dbReference type="Pfam" id="PF00199">
    <property type="entry name" value="Catalase"/>
    <property type="match status" value="2"/>
</dbReference>
<evidence type="ECO:0000259" key="1">
    <source>
        <dbReference type="SMART" id="SM01060"/>
    </source>
</evidence>
<dbReference type="KEGG" id="pfy:PFICI_12797"/>
<dbReference type="PANTHER" id="PTHR11465">
    <property type="entry name" value="CATALASE"/>
    <property type="match status" value="1"/>
</dbReference>
<organism evidence="2 3">
    <name type="scientific">Pestalotiopsis fici (strain W106-1 / CGMCC3.15140)</name>
    <dbReference type="NCBI Taxonomy" id="1229662"/>
    <lineage>
        <taxon>Eukaryota</taxon>
        <taxon>Fungi</taxon>
        <taxon>Dikarya</taxon>
        <taxon>Ascomycota</taxon>
        <taxon>Pezizomycotina</taxon>
        <taxon>Sordariomycetes</taxon>
        <taxon>Xylariomycetidae</taxon>
        <taxon>Amphisphaeriales</taxon>
        <taxon>Sporocadaceae</taxon>
        <taxon>Pestalotiopsis</taxon>
    </lineage>
</organism>
<dbReference type="GeneID" id="19277810"/>
<reference evidence="3" key="1">
    <citation type="journal article" date="2015" name="BMC Genomics">
        <title>Genomic and transcriptomic analysis of the endophytic fungus Pestalotiopsis fici reveals its lifestyle and high potential for synthesis of natural products.</title>
        <authorList>
            <person name="Wang X."/>
            <person name="Zhang X."/>
            <person name="Liu L."/>
            <person name="Xiang M."/>
            <person name="Wang W."/>
            <person name="Sun X."/>
            <person name="Che Y."/>
            <person name="Guo L."/>
            <person name="Liu G."/>
            <person name="Guo L."/>
            <person name="Wang C."/>
            <person name="Yin W.B."/>
            <person name="Stadler M."/>
            <person name="Zhang X."/>
            <person name="Liu X."/>
        </authorList>
    </citation>
    <scope>NUCLEOTIDE SEQUENCE [LARGE SCALE GENOMIC DNA]</scope>
    <source>
        <strain evidence="3">W106-1 / CGMCC3.15140</strain>
    </source>
</reference>
<dbReference type="AlphaFoldDB" id="W3WPR7"/>
<dbReference type="PANTHER" id="PTHR11465:SF62">
    <property type="entry name" value="CATALASE T"/>
    <property type="match status" value="1"/>
</dbReference>
<dbReference type="RefSeq" id="XP_007839569.1">
    <property type="nucleotide sequence ID" value="XM_007841378.1"/>
</dbReference>
<dbReference type="PRINTS" id="PR00067">
    <property type="entry name" value="CATALASE"/>
</dbReference>
<dbReference type="InParanoid" id="W3WPR7"/>
<dbReference type="eggNOG" id="KOG0047">
    <property type="taxonomic scope" value="Eukaryota"/>
</dbReference>
<dbReference type="OrthoDB" id="2379805at2759"/>